<feature type="region of interest" description="Disordered" evidence="1">
    <location>
        <begin position="1"/>
        <end position="59"/>
    </location>
</feature>
<dbReference type="EMBL" id="AZBU02000013">
    <property type="protein sequence ID" value="TKR58812.1"/>
    <property type="molecule type" value="Genomic_DNA"/>
</dbReference>
<protein>
    <submittedName>
        <fullName evidence="2">Uncharacterized protein</fullName>
    </submittedName>
</protein>
<feature type="compositionally biased region" description="Basic and acidic residues" evidence="1">
    <location>
        <begin position="14"/>
        <end position="25"/>
    </location>
</feature>
<comment type="caution">
    <text evidence="2">The sequence shown here is derived from an EMBL/GenBank/DDBJ whole genome shotgun (WGS) entry which is preliminary data.</text>
</comment>
<gene>
    <name evidence="2" type="ORF">L596_030211</name>
</gene>
<accession>A0A4U5LS20</accession>
<feature type="compositionally biased region" description="Low complexity" evidence="1">
    <location>
        <begin position="92"/>
        <end position="101"/>
    </location>
</feature>
<keyword evidence="3" id="KW-1185">Reference proteome</keyword>
<feature type="compositionally biased region" description="Basic and acidic residues" evidence="1">
    <location>
        <begin position="49"/>
        <end position="59"/>
    </location>
</feature>
<proteinExistence type="predicted"/>
<dbReference type="AlphaFoldDB" id="A0A4U5LS20"/>
<feature type="compositionally biased region" description="Polar residues" evidence="1">
    <location>
        <begin position="102"/>
        <end position="113"/>
    </location>
</feature>
<reference evidence="2 3" key="2">
    <citation type="journal article" date="2019" name="G3 (Bethesda)">
        <title>Hybrid Assembly of the Genome of the Entomopathogenic Nematode Steinernema carpocapsae Identifies the X-Chromosome.</title>
        <authorList>
            <person name="Serra L."/>
            <person name="Macchietto M."/>
            <person name="Macias-Munoz A."/>
            <person name="McGill C.J."/>
            <person name="Rodriguez I.M."/>
            <person name="Rodriguez B."/>
            <person name="Murad R."/>
            <person name="Mortazavi A."/>
        </authorList>
    </citation>
    <scope>NUCLEOTIDE SEQUENCE [LARGE SCALE GENOMIC DNA]</scope>
    <source>
        <strain evidence="2 3">ALL</strain>
    </source>
</reference>
<feature type="region of interest" description="Disordered" evidence="1">
    <location>
        <begin position="81"/>
        <end position="113"/>
    </location>
</feature>
<reference evidence="2 3" key="1">
    <citation type="journal article" date="2015" name="Genome Biol.">
        <title>Comparative genomics of Steinernema reveals deeply conserved gene regulatory networks.</title>
        <authorList>
            <person name="Dillman A.R."/>
            <person name="Macchietto M."/>
            <person name="Porter C.F."/>
            <person name="Rogers A."/>
            <person name="Williams B."/>
            <person name="Antoshechkin I."/>
            <person name="Lee M.M."/>
            <person name="Goodwin Z."/>
            <person name="Lu X."/>
            <person name="Lewis E.E."/>
            <person name="Goodrich-Blair H."/>
            <person name="Stock S.P."/>
            <person name="Adams B.J."/>
            <person name="Sternberg P.W."/>
            <person name="Mortazavi A."/>
        </authorList>
    </citation>
    <scope>NUCLEOTIDE SEQUENCE [LARGE SCALE GENOMIC DNA]</scope>
    <source>
        <strain evidence="2 3">ALL</strain>
    </source>
</reference>
<evidence type="ECO:0000313" key="2">
    <source>
        <dbReference type="EMBL" id="TKR58812.1"/>
    </source>
</evidence>
<evidence type="ECO:0000313" key="3">
    <source>
        <dbReference type="Proteomes" id="UP000298663"/>
    </source>
</evidence>
<dbReference type="Proteomes" id="UP000298663">
    <property type="component" value="Unassembled WGS sequence"/>
</dbReference>
<evidence type="ECO:0000256" key="1">
    <source>
        <dbReference type="SAM" id="MobiDB-lite"/>
    </source>
</evidence>
<sequence>MTRNPSSNGKKLKSKDVITRDEKNPTKKSSNRRKGGDDEPKKKKGSIPKKNDSKKGAEEVLRRKLFYRHSRLALMLRTEIVLPRTSRRPRSPRSWDTRSTSASTESYRSTMSS</sequence>
<name>A0A4U5LS20_STECR</name>
<organism evidence="2 3">
    <name type="scientific">Steinernema carpocapsae</name>
    <name type="common">Entomopathogenic nematode</name>
    <dbReference type="NCBI Taxonomy" id="34508"/>
    <lineage>
        <taxon>Eukaryota</taxon>
        <taxon>Metazoa</taxon>
        <taxon>Ecdysozoa</taxon>
        <taxon>Nematoda</taxon>
        <taxon>Chromadorea</taxon>
        <taxon>Rhabditida</taxon>
        <taxon>Tylenchina</taxon>
        <taxon>Panagrolaimomorpha</taxon>
        <taxon>Strongyloidoidea</taxon>
        <taxon>Steinernematidae</taxon>
        <taxon>Steinernema</taxon>
    </lineage>
</organism>